<evidence type="ECO:0000313" key="4">
    <source>
        <dbReference type="EMBL" id="OGM32382.1"/>
    </source>
</evidence>
<feature type="binding site" evidence="3">
    <location>
        <position position="69"/>
    </location>
    <ligand>
        <name>a divalent metal cation</name>
        <dbReference type="ChEBI" id="CHEBI:60240"/>
        <label>1</label>
    </ligand>
</feature>
<dbReference type="NCBIfam" id="TIGR00486">
    <property type="entry name" value="YbgI_SA1388"/>
    <property type="match status" value="1"/>
</dbReference>
<evidence type="ECO:0000313" key="5">
    <source>
        <dbReference type="Proteomes" id="UP000177169"/>
    </source>
</evidence>
<dbReference type="GO" id="GO:0005737">
    <property type="term" value="C:cytoplasm"/>
    <property type="evidence" value="ECO:0007669"/>
    <property type="project" value="TreeGrafter"/>
</dbReference>
<dbReference type="Gene3D" id="3.40.1390.30">
    <property type="entry name" value="NIF3 (NGG1p interacting factor 3)-like"/>
    <property type="match status" value="2"/>
</dbReference>
<dbReference type="SUPFAM" id="SSF102705">
    <property type="entry name" value="NIF3 (NGG1p interacting factor 3)-like"/>
    <property type="match status" value="1"/>
</dbReference>
<feature type="binding site" evidence="3">
    <location>
        <position position="228"/>
    </location>
    <ligand>
        <name>a divalent metal cation</name>
        <dbReference type="ChEBI" id="CHEBI:60240"/>
        <label>1</label>
    </ligand>
</feature>
<name>A0A1F7YYH6_9BACT</name>
<keyword evidence="2 3" id="KW-0479">Metal-binding</keyword>
<gene>
    <name evidence="4" type="ORF">A3D01_04325</name>
</gene>
<dbReference type="InterPro" id="IPR002678">
    <property type="entry name" value="DUF34/NIF3"/>
</dbReference>
<dbReference type="GO" id="GO:0046872">
    <property type="term" value="F:metal ion binding"/>
    <property type="evidence" value="ECO:0007669"/>
    <property type="project" value="UniProtKB-KW"/>
</dbReference>
<comment type="caution">
    <text evidence="4">The sequence shown here is derived from an EMBL/GenBank/DDBJ whole genome shotgun (WGS) entry which is preliminary data.</text>
</comment>
<dbReference type="AlphaFoldDB" id="A0A1F7YYH6"/>
<protein>
    <submittedName>
        <fullName evidence="4">Nif3-like dinuclear metal center hexameric protein</fullName>
    </submittedName>
</protein>
<evidence type="ECO:0000256" key="1">
    <source>
        <dbReference type="ARBA" id="ARBA00006964"/>
    </source>
</evidence>
<feature type="binding site" evidence="3">
    <location>
        <position position="107"/>
    </location>
    <ligand>
        <name>a divalent metal cation</name>
        <dbReference type="ChEBI" id="CHEBI:60240"/>
        <label>1</label>
    </ligand>
</feature>
<dbReference type="InterPro" id="IPR036069">
    <property type="entry name" value="DUF34/NIF3_sf"/>
</dbReference>
<dbReference type="Proteomes" id="UP000177169">
    <property type="component" value="Unassembled WGS sequence"/>
</dbReference>
<sequence>MIQRDILIKFIYELIGKDLLEKALKIDEVANGVQFLGSDKVERVTLGVSLNEEFLKKAIEKNSNFCIFHHGFDTGVYKSRYPSYSQERLRIILKNDLTIMGFHYALDAHPQFGNNVSIIKILGAEVSEPLGNEWGYTAKFDKPQDIHELGHKCRDIFDHEIFVVEGNIDKVKKIGVISGGAKPNAELLAEIEAKGVELFISGETSEHVPHRMKESGINYFVCGHYATEVFGVKALGEEIKKEFKDKLSVEFIDVENPI</sequence>
<reference evidence="4 5" key="1">
    <citation type="journal article" date="2016" name="Nat. Commun.">
        <title>Thousands of microbial genomes shed light on interconnected biogeochemical processes in an aquifer system.</title>
        <authorList>
            <person name="Anantharaman K."/>
            <person name="Brown C.T."/>
            <person name="Hug L.A."/>
            <person name="Sharon I."/>
            <person name="Castelle C.J."/>
            <person name="Probst A.J."/>
            <person name="Thomas B.C."/>
            <person name="Singh A."/>
            <person name="Wilkins M.J."/>
            <person name="Karaoz U."/>
            <person name="Brodie E.L."/>
            <person name="Williams K.H."/>
            <person name="Hubbard S.S."/>
            <person name="Banfield J.F."/>
        </authorList>
    </citation>
    <scope>NUCLEOTIDE SEQUENCE [LARGE SCALE GENOMIC DNA]</scope>
</reference>
<organism evidence="4 5">
    <name type="scientific">Candidatus Woesebacteria bacterium RIFCSPHIGHO2_02_FULL_39_13</name>
    <dbReference type="NCBI Taxonomy" id="1802505"/>
    <lineage>
        <taxon>Bacteria</taxon>
        <taxon>Candidatus Woeseibacteriota</taxon>
    </lineage>
</organism>
<dbReference type="PANTHER" id="PTHR13799">
    <property type="entry name" value="NGG1 INTERACTING FACTOR 3"/>
    <property type="match status" value="1"/>
</dbReference>
<dbReference type="PANTHER" id="PTHR13799:SF14">
    <property type="entry name" value="GTP CYCLOHYDROLASE 1 TYPE 2 HOMOLOG"/>
    <property type="match status" value="1"/>
</dbReference>
<accession>A0A1F7YYH6</accession>
<evidence type="ECO:0000256" key="2">
    <source>
        <dbReference type="ARBA" id="ARBA00022723"/>
    </source>
</evidence>
<comment type="similarity">
    <text evidence="1">Belongs to the GTP cyclohydrolase I type 2/NIF3 family.</text>
</comment>
<dbReference type="Pfam" id="PF01784">
    <property type="entry name" value="DUF34_NIF3"/>
    <property type="match status" value="1"/>
</dbReference>
<dbReference type="STRING" id="1802505.A3D01_04325"/>
<evidence type="ECO:0000256" key="3">
    <source>
        <dbReference type="PIRSR" id="PIRSR602678-1"/>
    </source>
</evidence>
<feature type="binding site" evidence="3">
    <location>
        <position position="224"/>
    </location>
    <ligand>
        <name>a divalent metal cation</name>
        <dbReference type="ChEBI" id="CHEBI:60240"/>
        <label>1</label>
    </ligand>
</feature>
<feature type="binding site" evidence="3">
    <location>
        <position position="70"/>
    </location>
    <ligand>
        <name>a divalent metal cation</name>
        <dbReference type="ChEBI" id="CHEBI:60240"/>
        <label>1</label>
    </ligand>
</feature>
<dbReference type="EMBL" id="MGGR01000032">
    <property type="protein sequence ID" value="OGM32382.1"/>
    <property type="molecule type" value="Genomic_DNA"/>
</dbReference>
<proteinExistence type="inferred from homology"/>